<protein>
    <submittedName>
        <fullName evidence="2">Uncharacterized protein</fullName>
    </submittedName>
</protein>
<evidence type="ECO:0000313" key="2">
    <source>
        <dbReference type="EMBL" id="SBS76107.1"/>
    </source>
</evidence>
<organism evidence="2">
    <name type="scientific">uncultured Mycobacterium sp</name>
    <dbReference type="NCBI Taxonomy" id="171292"/>
    <lineage>
        <taxon>Bacteria</taxon>
        <taxon>Bacillati</taxon>
        <taxon>Actinomycetota</taxon>
        <taxon>Actinomycetes</taxon>
        <taxon>Mycobacteriales</taxon>
        <taxon>Mycobacteriaceae</taxon>
        <taxon>Mycobacterium</taxon>
        <taxon>environmental samples</taxon>
    </lineage>
</organism>
<evidence type="ECO:0000256" key="1">
    <source>
        <dbReference type="SAM" id="MobiDB-lite"/>
    </source>
</evidence>
<sequence>MDIPARSYLTAGVSLLAASAIALAPLPLMDHHPVSVTTADIRLVASPSDTETAVDELQSALLSGTAQLAAAAGVPGEGLIGVVDNIVTMWDVLFTRLMNATSDPTQLGSLAILKPFCVDAFATLAHNLGRINAVITGTTAQVGDLLTMALTGSLRNVLVAGVAAANAPLAPASYAGLLAAGIETGSLLVGNGLGVVQAVGDAGFDIGGIVVDELTFQLNNALGSLGRLMTQLGDASGSGVARVVVAAVRGLAFAPALAVFNFGSQAIKAVIATAKGAFDAVVGIGSSPAGSTTASAVRSVAIRKPLAHLPLRAVATRAEKAAAKAGPAANKTSSRKTSTSEVGTRTPATGHSGRSVRGSR</sequence>
<gene>
    <name evidence="2" type="ORF">MHPYR_30104</name>
</gene>
<reference evidence="2" key="1">
    <citation type="submission" date="2016-03" db="EMBL/GenBank/DDBJ databases">
        <authorList>
            <person name="Ploux O."/>
        </authorList>
    </citation>
    <scope>NUCLEOTIDE SEQUENCE</scope>
    <source>
        <strain evidence="2">UC10</strain>
    </source>
</reference>
<dbReference type="EMBL" id="FLQS01000023">
    <property type="protein sequence ID" value="SBS76107.1"/>
    <property type="molecule type" value="Genomic_DNA"/>
</dbReference>
<accession>A0A1Y5PBR9</accession>
<proteinExistence type="predicted"/>
<feature type="compositionally biased region" description="Polar residues" evidence="1">
    <location>
        <begin position="335"/>
        <end position="349"/>
    </location>
</feature>
<feature type="region of interest" description="Disordered" evidence="1">
    <location>
        <begin position="318"/>
        <end position="360"/>
    </location>
</feature>
<dbReference type="AlphaFoldDB" id="A0A1Y5PBR9"/>
<name>A0A1Y5PBR9_9MYCO</name>